<evidence type="ECO:0000313" key="3">
    <source>
        <dbReference type="Proteomes" id="UP001165283"/>
    </source>
</evidence>
<gene>
    <name evidence="2" type="ORF">KDL28_31140</name>
</gene>
<feature type="compositionally biased region" description="Gly residues" evidence="1">
    <location>
        <begin position="354"/>
        <end position="370"/>
    </location>
</feature>
<protein>
    <submittedName>
        <fullName evidence="2">Uncharacterized protein</fullName>
    </submittedName>
</protein>
<name>A0ABT1A9N2_9PSEU</name>
<evidence type="ECO:0000313" key="2">
    <source>
        <dbReference type="EMBL" id="MCO1659534.1"/>
    </source>
</evidence>
<dbReference type="Proteomes" id="UP001165283">
    <property type="component" value="Unassembled WGS sequence"/>
</dbReference>
<dbReference type="RefSeq" id="WP_252444354.1">
    <property type="nucleotide sequence ID" value="NZ_JAGSOV010000067.1"/>
</dbReference>
<accession>A0ABT1A9N2</accession>
<feature type="compositionally biased region" description="Low complexity" evidence="1">
    <location>
        <begin position="311"/>
        <end position="334"/>
    </location>
</feature>
<feature type="region of interest" description="Disordered" evidence="1">
    <location>
        <begin position="306"/>
        <end position="401"/>
    </location>
</feature>
<reference evidence="2" key="1">
    <citation type="submission" date="2021-04" db="EMBL/GenBank/DDBJ databases">
        <title>Pseudonocardia sp. nov., isolated from sandy soil of mangrove forest.</title>
        <authorList>
            <person name="Zan Z."/>
            <person name="Huang R."/>
            <person name="Liu W."/>
        </authorList>
    </citation>
    <scope>NUCLEOTIDE SEQUENCE</scope>
    <source>
        <strain evidence="2">S2-4</strain>
    </source>
</reference>
<dbReference type="EMBL" id="JAGSOV010000067">
    <property type="protein sequence ID" value="MCO1659534.1"/>
    <property type="molecule type" value="Genomic_DNA"/>
</dbReference>
<organism evidence="2 3">
    <name type="scientific">Pseudonocardia humida</name>
    <dbReference type="NCBI Taxonomy" id="2800819"/>
    <lineage>
        <taxon>Bacteria</taxon>
        <taxon>Bacillati</taxon>
        <taxon>Actinomycetota</taxon>
        <taxon>Actinomycetes</taxon>
        <taxon>Pseudonocardiales</taxon>
        <taxon>Pseudonocardiaceae</taxon>
        <taxon>Pseudonocardia</taxon>
    </lineage>
</organism>
<comment type="caution">
    <text evidence="2">The sequence shown here is derived from an EMBL/GenBank/DDBJ whole genome shotgun (WGS) entry which is preliminary data.</text>
</comment>
<keyword evidence="3" id="KW-1185">Reference proteome</keyword>
<proteinExistence type="predicted"/>
<sequence>MNRLDATEMLARYRRLRDEQGFGWGEPAIPDMFGWARFSRLGPVFDEVAASGDWAGAVRAAVGDEVPPGLVLVAVAADGALDVRTGAPRPAVAGSPVQVDVVLDSTADPSAGPELVVRVGAGGRVAGVPIAAGGAGLRTLDVDGAAPVITIGCAGHHRAIADAVEAVPAAALRLTSEHGARWSVTDATGGAWFAPGAPRKWDAADRPFFHTDPGTTELAVRAGPLRVVAARGLEFERLELVVEPGPDERVDVDYRPPRRFDPAAAGWCGADLHVHLNYSGDQVLHPRDAARMQRGEGLHLMQLTAGNFTGPSRATPGTRAPTTRGTGRPQRGLPVDSRPRRDHHLRAPCLLPAGGPGRPGGAGAVGGGARAGRRRRAGPGGRRGAGVLLRRPRRPGAVPPPALVRAAVGRDRGHRHVPVLRARSRPGVRPTGWGRVYAQLEGAPLSVEAFTDAIRAGRTVVTNGPWLEVDVDGSGPGAVLGAAPGDRLAVRARVRGSGVDRLVLHGPGGELAASGTDALEHVVTVGGEGLWLAAAAHGGEGDPHTVGAPVFAHTSPVYVDVGGRRPARAESARWCLAVLDGLRGLVEEHGRFDPGRRAEQLGDLLDVLDRARAFYLGAEATAEGPRSGSGHDGG</sequence>
<evidence type="ECO:0000256" key="1">
    <source>
        <dbReference type="SAM" id="MobiDB-lite"/>
    </source>
</evidence>